<keyword evidence="1" id="KW-0732">Signal</keyword>
<comment type="caution">
    <text evidence="2">The sequence shown here is derived from an EMBL/GenBank/DDBJ whole genome shotgun (WGS) entry which is preliminary data.</text>
</comment>
<dbReference type="EMBL" id="SNYC01000007">
    <property type="protein sequence ID" value="TDQ06909.1"/>
    <property type="molecule type" value="Genomic_DNA"/>
</dbReference>
<evidence type="ECO:0000256" key="1">
    <source>
        <dbReference type="SAM" id="SignalP"/>
    </source>
</evidence>
<protein>
    <recommendedName>
        <fullName evidence="4">Glutaminyl-tRNA synthetase</fullName>
    </recommendedName>
</protein>
<keyword evidence="3" id="KW-1185">Reference proteome</keyword>
<feature type="chain" id="PRO_5020747484" description="Glutaminyl-tRNA synthetase" evidence="1">
    <location>
        <begin position="20"/>
        <end position="115"/>
    </location>
</feature>
<proteinExistence type="predicted"/>
<dbReference type="AlphaFoldDB" id="A0A4R6SQ77"/>
<evidence type="ECO:0000313" key="2">
    <source>
        <dbReference type="EMBL" id="TDQ06909.1"/>
    </source>
</evidence>
<dbReference type="Proteomes" id="UP000295620">
    <property type="component" value="Unassembled WGS sequence"/>
</dbReference>
<accession>A0A4R6SQ77</accession>
<reference evidence="2 3" key="1">
    <citation type="submission" date="2019-03" db="EMBL/GenBank/DDBJ databases">
        <title>Genomic Encyclopedia of Archaeal and Bacterial Type Strains, Phase II (KMG-II): from individual species to whole genera.</title>
        <authorList>
            <person name="Goeker M."/>
        </authorList>
    </citation>
    <scope>NUCLEOTIDE SEQUENCE [LARGE SCALE GENOMIC DNA]</scope>
    <source>
        <strain evidence="2 3">DSM 19035</strain>
    </source>
</reference>
<evidence type="ECO:0000313" key="3">
    <source>
        <dbReference type="Proteomes" id="UP000295620"/>
    </source>
</evidence>
<dbReference type="RefSeq" id="WP_133577737.1">
    <property type="nucleotide sequence ID" value="NZ_SNYC01000007.1"/>
</dbReference>
<organism evidence="2 3">
    <name type="scientific">Pedobacter metabolipauper</name>
    <dbReference type="NCBI Taxonomy" id="425513"/>
    <lineage>
        <taxon>Bacteria</taxon>
        <taxon>Pseudomonadati</taxon>
        <taxon>Bacteroidota</taxon>
        <taxon>Sphingobacteriia</taxon>
        <taxon>Sphingobacteriales</taxon>
        <taxon>Sphingobacteriaceae</taxon>
        <taxon>Pedobacter</taxon>
    </lineage>
</organism>
<dbReference type="OrthoDB" id="676338at2"/>
<dbReference type="InterPro" id="IPR045950">
    <property type="entry name" value="DUF6370"/>
</dbReference>
<evidence type="ECO:0008006" key="4">
    <source>
        <dbReference type="Google" id="ProtNLM"/>
    </source>
</evidence>
<name>A0A4R6SQ77_9SPHI</name>
<dbReference type="Pfam" id="PF19897">
    <property type="entry name" value="DUF6370"/>
    <property type="match status" value="1"/>
</dbReference>
<sequence>MKYLITTLFLLCFAVCANAQQSVKKDTVAASAIKPQIVETACGECMFKLKGSDCDLAVRINGRAYFVDGTSIDDHGDAHAKDGFCNAVRKAEVVGKVVDGRFKATSFKLLPDKKP</sequence>
<gene>
    <name evidence="2" type="ORF">ATK78_3922</name>
</gene>
<feature type="signal peptide" evidence="1">
    <location>
        <begin position="1"/>
        <end position="19"/>
    </location>
</feature>